<keyword evidence="4" id="KW-0175">Coiled coil</keyword>
<evidence type="ECO:0000313" key="5">
    <source>
        <dbReference type="EMBL" id="GLC31152.1"/>
    </source>
</evidence>
<evidence type="ECO:0000256" key="2">
    <source>
        <dbReference type="ARBA" id="ARBA00011322"/>
    </source>
</evidence>
<dbReference type="EMBL" id="BRXR01000001">
    <property type="protein sequence ID" value="GLC31152.1"/>
    <property type="molecule type" value="Genomic_DNA"/>
</dbReference>
<organism evidence="5 6">
    <name type="scientific">Clostridium omnivorum</name>
    <dbReference type="NCBI Taxonomy" id="1604902"/>
    <lineage>
        <taxon>Bacteria</taxon>
        <taxon>Bacillati</taxon>
        <taxon>Bacillota</taxon>
        <taxon>Clostridia</taxon>
        <taxon>Eubacteriales</taxon>
        <taxon>Clostridiaceae</taxon>
        <taxon>Clostridium</taxon>
    </lineage>
</organism>
<sequence length="636" mass="74363">MSTRIKLIKLTLIGIRKNYVVSFKDGLNYISGPTQTGKTSILEMINYALGSKKHKDYIEIGQSCTSVELEIMIANKRYKIQRQLFDFEKKAKVYEWNKDKLEYSIDFKLLEIDGPSNENSLAAFLTDKVNLLNLKIANQPFSFRDIFKYSYLKQTEIDNENIMFEKIWHYDIKRKPTFEIIFNIYDQLLQELKNALKLKKEELSKLEIKLKGIREFLESIELEDFLSYVNEKNNLSNHKNERIIILNEIKDKGLLHNEITMQLQNNILFTKNQIIKIKKKISEQKEYINKLMILRNQYTSESERIELITEGYYKFNKYEFKFCPSCLQPLKEKINSECYLCGNKDVNLATEEILAYKHELKKLKTKKNNLIKYIDEEENNIKILEKEQIKFEIILTEYESELTHLHSKYVNPFIEKIEQLNYEIGSISKEIDQLEKNYQMIEKLHAIEKIYRDGMNQADEINEKIKNVEGKSQIKGNIISKLSGIFYDILDDFKLPKLSNAFIDGKRYLPYVRGKLYSELGSLGAVTLITMAYYLSILVLGSKDENNHLGLLMIDSPRSNLGANNKDGDDVFKDEDIFNSVIKFLIKLDEELGSEIQLIVINNGYPDFLDSKYIIKEFDGNGTRGVPYGLVDDINS</sequence>
<dbReference type="Proteomes" id="UP001208567">
    <property type="component" value="Unassembled WGS sequence"/>
</dbReference>
<comment type="caution">
    <text evidence="5">The sequence shown here is derived from an EMBL/GenBank/DDBJ whole genome shotgun (WGS) entry which is preliminary data.</text>
</comment>
<accession>A0ABQ5N7E3</accession>
<comment type="similarity">
    <text evidence="1">Belongs to the SMC family. SbcC subfamily.</text>
</comment>
<proteinExistence type="inferred from homology"/>
<gene>
    <name evidence="5" type="ORF">bsdE14_25620</name>
</gene>
<feature type="coiled-coil region" evidence="4">
    <location>
        <begin position="182"/>
        <end position="209"/>
    </location>
</feature>
<dbReference type="SUPFAM" id="SSF52540">
    <property type="entry name" value="P-loop containing nucleoside triphosphate hydrolases"/>
    <property type="match status" value="2"/>
</dbReference>
<evidence type="ECO:0000256" key="1">
    <source>
        <dbReference type="ARBA" id="ARBA00006930"/>
    </source>
</evidence>
<keyword evidence="6" id="KW-1185">Reference proteome</keyword>
<comment type="subunit">
    <text evidence="2">Heterodimer of SbcC and SbcD.</text>
</comment>
<protein>
    <recommendedName>
        <fullName evidence="3">Nuclease SbcCD subunit C</fullName>
    </recommendedName>
</protein>
<evidence type="ECO:0000313" key="6">
    <source>
        <dbReference type="Proteomes" id="UP001208567"/>
    </source>
</evidence>
<name>A0ABQ5N7E3_9CLOT</name>
<reference evidence="5 6" key="1">
    <citation type="journal article" date="2024" name="Int. J. Syst. Evol. Microbiol.">
        <title>Clostridium omnivorum sp. nov., isolated from anoxic soil under the treatment of reductive soil disinfestation.</title>
        <authorList>
            <person name="Ueki A."/>
            <person name="Tonouchi A."/>
            <person name="Kaku N."/>
            <person name="Honma S."/>
            <person name="Ueki K."/>
        </authorList>
    </citation>
    <scope>NUCLEOTIDE SEQUENCE [LARGE SCALE GENOMIC DNA]</scope>
    <source>
        <strain evidence="5 6">E14</strain>
    </source>
</reference>
<feature type="coiled-coil region" evidence="4">
    <location>
        <begin position="346"/>
        <end position="471"/>
    </location>
</feature>
<dbReference type="PANTHER" id="PTHR32114">
    <property type="entry name" value="ABC TRANSPORTER ABCH.3"/>
    <property type="match status" value="1"/>
</dbReference>
<evidence type="ECO:0000256" key="3">
    <source>
        <dbReference type="ARBA" id="ARBA00013368"/>
    </source>
</evidence>
<dbReference type="Gene3D" id="3.40.50.300">
    <property type="entry name" value="P-loop containing nucleotide triphosphate hydrolases"/>
    <property type="match status" value="1"/>
</dbReference>
<dbReference type="InterPro" id="IPR027417">
    <property type="entry name" value="P-loop_NTPase"/>
</dbReference>
<evidence type="ECO:0000256" key="4">
    <source>
        <dbReference type="SAM" id="Coils"/>
    </source>
</evidence>
<dbReference type="PANTHER" id="PTHR32114:SF2">
    <property type="entry name" value="ABC TRANSPORTER ABCH.3"/>
    <property type="match status" value="1"/>
</dbReference>
<dbReference type="RefSeq" id="WP_264850431.1">
    <property type="nucleotide sequence ID" value="NZ_BRXR01000001.1"/>
</dbReference>